<protein>
    <submittedName>
        <fullName evidence="3">HET-domain-containing protein</fullName>
    </submittedName>
</protein>
<reference evidence="3" key="1">
    <citation type="journal article" date="2020" name="Stud. Mycol.">
        <title>101 Dothideomycetes genomes: a test case for predicting lifestyles and emergence of pathogens.</title>
        <authorList>
            <person name="Haridas S."/>
            <person name="Albert R."/>
            <person name="Binder M."/>
            <person name="Bloem J."/>
            <person name="Labutti K."/>
            <person name="Salamov A."/>
            <person name="Andreopoulos B."/>
            <person name="Baker S."/>
            <person name="Barry K."/>
            <person name="Bills G."/>
            <person name="Bluhm B."/>
            <person name="Cannon C."/>
            <person name="Castanera R."/>
            <person name="Culley D."/>
            <person name="Daum C."/>
            <person name="Ezra D."/>
            <person name="Gonzalez J."/>
            <person name="Henrissat B."/>
            <person name="Kuo A."/>
            <person name="Liang C."/>
            <person name="Lipzen A."/>
            <person name="Lutzoni F."/>
            <person name="Magnuson J."/>
            <person name="Mondo S."/>
            <person name="Nolan M."/>
            <person name="Ohm R."/>
            <person name="Pangilinan J."/>
            <person name="Park H.-J."/>
            <person name="Ramirez L."/>
            <person name="Alfaro M."/>
            <person name="Sun H."/>
            <person name="Tritt A."/>
            <person name="Yoshinaga Y."/>
            <person name="Zwiers L.-H."/>
            <person name="Turgeon B."/>
            <person name="Goodwin S."/>
            <person name="Spatafora J."/>
            <person name="Crous P."/>
            <person name="Grigoriev I."/>
        </authorList>
    </citation>
    <scope>NUCLEOTIDE SEQUENCE</scope>
    <source>
        <strain evidence="3">CBS 675.92</strain>
    </source>
</reference>
<feature type="compositionally biased region" description="Pro residues" evidence="1">
    <location>
        <begin position="673"/>
        <end position="702"/>
    </location>
</feature>
<sequence>MAGVNGEENTQTVAGAESADSGATTRVMQHTVNGNHKAPYLCSRCETLRLSVECFTVQSRSLREIVKPTSFRLMSTTAPTRFGTLGEIITTSKAGCSLCDLLLRSTANKQGDVDRGSYALTDLESAICTLGWEVDGREMFENQDDTGAPTEKRESPRGLTRRIHVRWSHGQLKDSYLVFVASERLITASDAERVWNPNLLFLGRQIGLRGNIQARVKSWIDLCQEKHQGPCITPYWEERSQTLFRAMTTHAYFGVIDVLNMQLTQLPQPASINNPNRAPFDLPPAHKVPQYVALSYVWGDTPSYRTLLENVMEHRMHGGLDKVFHKLPKVIKDAIDLVRRLGFQYLWVDSLCIIQDSARSWTLNAYKMDLIYGNAVFTICAADGSNASTGLEAMDEATGTGSGDQHIANCTEDVRLMVSRPPEMYIKSSKWNTRAWTFQERLLSRRCLIFTGSRVYFQCRSTGMSEDIYADREGAGWSLDFMDAPLQTFRQLPLRSIWVYMKSVELYTARELTKDKDILAAFSGVANLMRQTMNAPFIFGLPTSHFDLALLWDHPRPVQRRIAADNASQRETIEFPSWSWSGWVGAAAGYRRDMHQGCLDNVNEWLETRTWIRWHIRDGNGDIRPLWDPAYWEVDASEQEKWKGYGASRSSGSMLFQRQQRGKRISTFGISRQPPPPPVYIAPPTHPGYAPPTHPGYAPPTPGYAGSPPHRYAAPPTLNYANDRTSTPTNPSSPNHHDTVRPELSSRSSSPSVSDTSSDRSSGSPIDAVGDPENVVSMDEPADRTTHVDTRTETIYQGRSTHESMPQSQPALHGTVDKLMESQQNQAPLADATTKAISMLSTGLNLVYLNEIGRFLIDILSALIRLAKVFLGVHVSPSDMSANLRVEIPRASEVQRSASQSEAATTPPSGDHDLHPTNLRKIHINTSDSGESRERRDEALDRRKDEVLERRRRDEAWERRRRDEALERRRRDEDLERRRSVRFVEGRRTRTQYAARPMPSVQVPSERHMLRHDHPSPRQDSYRTGPRPNRRQSMTTGSRPLHRISINSAERQFHDLAFQPDSKVEPEHTESRPSFQITLSEYPYPPVIAPYLADHSNSRHPLMPILQFWTWHTFLYVQCPSHNLEATSLIRCNVADTFSDWCGSIVLDSRWISKMKTAKQEFIALSEAKKFTYEECETWSYYVPKEREESEWDLFYVLLIVWKDGRWERVGLGKVFREAFKDATWKEIVL</sequence>
<feature type="region of interest" description="Disordered" evidence="1">
    <location>
        <begin position="988"/>
        <end position="1042"/>
    </location>
</feature>
<dbReference type="PANTHER" id="PTHR33112:SF12">
    <property type="entry name" value="HETEROKARYON INCOMPATIBILITY DOMAIN-CONTAINING PROTEIN"/>
    <property type="match status" value="1"/>
</dbReference>
<feature type="compositionally biased region" description="Basic and acidic residues" evidence="1">
    <location>
        <begin position="781"/>
        <end position="791"/>
    </location>
</feature>
<name>A0A6A5TYM1_9PLEO</name>
<dbReference type="EMBL" id="ML976989">
    <property type="protein sequence ID" value="KAF1957538.1"/>
    <property type="molecule type" value="Genomic_DNA"/>
</dbReference>
<feature type="region of interest" description="Disordered" evidence="1">
    <location>
        <begin position="667"/>
        <end position="791"/>
    </location>
</feature>
<proteinExistence type="predicted"/>
<evidence type="ECO:0000259" key="2">
    <source>
        <dbReference type="Pfam" id="PF06985"/>
    </source>
</evidence>
<dbReference type="AlphaFoldDB" id="A0A6A5TYM1"/>
<dbReference type="Proteomes" id="UP000800035">
    <property type="component" value="Unassembled WGS sequence"/>
</dbReference>
<accession>A0A6A5TYM1</accession>
<evidence type="ECO:0000313" key="3">
    <source>
        <dbReference type="EMBL" id="KAF1957538.1"/>
    </source>
</evidence>
<keyword evidence="4" id="KW-1185">Reference proteome</keyword>
<organism evidence="3 4">
    <name type="scientific">Byssothecium circinans</name>
    <dbReference type="NCBI Taxonomy" id="147558"/>
    <lineage>
        <taxon>Eukaryota</taxon>
        <taxon>Fungi</taxon>
        <taxon>Dikarya</taxon>
        <taxon>Ascomycota</taxon>
        <taxon>Pezizomycotina</taxon>
        <taxon>Dothideomycetes</taxon>
        <taxon>Pleosporomycetidae</taxon>
        <taxon>Pleosporales</taxon>
        <taxon>Massarineae</taxon>
        <taxon>Massarinaceae</taxon>
        <taxon>Byssothecium</taxon>
    </lineage>
</organism>
<feature type="region of interest" description="Disordered" evidence="1">
    <location>
        <begin position="892"/>
        <end position="918"/>
    </location>
</feature>
<gene>
    <name evidence="3" type="ORF">CC80DRAFT_491627</name>
</gene>
<evidence type="ECO:0000313" key="4">
    <source>
        <dbReference type="Proteomes" id="UP000800035"/>
    </source>
</evidence>
<dbReference type="InterPro" id="IPR010730">
    <property type="entry name" value="HET"/>
</dbReference>
<evidence type="ECO:0000256" key="1">
    <source>
        <dbReference type="SAM" id="MobiDB-lite"/>
    </source>
</evidence>
<feature type="compositionally biased region" description="Basic and acidic residues" evidence="1">
    <location>
        <begin position="1005"/>
        <end position="1021"/>
    </location>
</feature>
<feature type="compositionally biased region" description="Polar residues" evidence="1">
    <location>
        <begin position="719"/>
        <end position="734"/>
    </location>
</feature>
<feature type="region of interest" description="Disordered" evidence="1">
    <location>
        <begin position="1"/>
        <end position="23"/>
    </location>
</feature>
<feature type="compositionally biased region" description="Low complexity" evidence="1">
    <location>
        <begin position="745"/>
        <end position="765"/>
    </location>
</feature>
<feature type="domain" description="Heterokaryon incompatibility" evidence="2">
    <location>
        <begin position="291"/>
        <end position="440"/>
    </location>
</feature>
<feature type="non-terminal residue" evidence="3">
    <location>
        <position position="1230"/>
    </location>
</feature>
<feature type="compositionally biased region" description="Polar residues" evidence="1">
    <location>
        <begin position="894"/>
        <end position="908"/>
    </location>
</feature>
<dbReference type="PANTHER" id="PTHR33112">
    <property type="entry name" value="DOMAIN PROTEIN, PUTATIVE-RELATED"/>
    <property type="match status" value="1"/>
</dbReference>
<dbReference type="OrthoDB" id="5135333at2759"/>
<dbReference type="Pfam" id="PF06985">
    <property type="entry name" value="HET"/>
    <property type="match status" value="1"/>
</dbReference>